<evidence type="ECO:0000313" key="3">
    <source>
        <dbReference type="EMBL" id="EMP38224.1"/>
    </source>
</evidence>
<keyword evidence="1" id="KW-0175">Coiled coil</keyword>
<keyword evidence="4" id="KW-1185">Reference proteome</keyword>
<evidence type="ECO:0000256" key="2">
    <source>
        <dbReference type="SAM" id="MobiDB-lite"/>
    </source>
</evidence>
<accession>M7BLW4</accession>
<name>M7BLW4_CHEMY</name>
<dbReference type="EMBL" id="KB520360">
    <property type="protein sequence ID" value="EMP38224.1"/>
    <property type="molecule type" value="Genomic_DNA"/>
</dbReference>
<evidence type="ECO:0000256" key="1">
    <source>
        <dbReference type="SAM" id="Coils"/>
    </source>
</evidence>
<feature type="coiled-coil region" evidence="1">
    <location>
        <begin position="74"/>
        <end position="108"/>
    </location>
</feature>
<sequence length="292" mass="32297">MLQDYYQRWRGKANVSSTYQKAALSPNLLQRIIAESVANKKDLPAAGETQPTGILFRPSLPSGNTALWFLTRELQQVMRENQSLRQHVEDLTKKVSAMESRLARLEQAPAPAVTGLPTGTVLIPKVGEIQIPLAEMGEMRTMDCGRTGTNLPAGHPEAVESGEVPSTPEGQSPPHNPPAAASIPDSSLLRISPQEDRRLFEEAKGNIAKYALAVFRHTMPRDYYQQWRGKANVSGTYQKAALSPNLVNAAFKATKRWKPKLAGKDYSNIKIQINNLMRSRKSRSLVLSTGQR</sequence>
<dbReference type="AlphaFoldDB" id="M7BLW4"/>
<feature type="region of interest" description="Disordered" evidence="2">
    <location>
        <begin position="142"/>
        <end position="188"/>
    </location>
</feature>
<evidence type="ECO:0000313" key="4">
    <source>
        <dbReference type="Proteomes" id="UP000031443"/>
    </source>
</evidence>
<proteinExistence type="predicted"/>
<organism evidence="3 4">
    <name type="scientific">Chelonia mydas</name>
    <name type="common">Green sea-turtle</name>
    <name type="synonym">Chelonia agassizi</name>
    <dbReference type="NCBI Taxonomy" id="8469"/>
    <lineage>
        <taxon>Eukaryota</taxon>
        <taxon>Metazoa</taxon>
        <taxon>Chordata</taxon>
        <taxon>Craniata</taxon>
        <taxon>Vertebrata</taxon>
        <taxon>Euteleostomi</taxon>
        <taxon>Archelosauria</taxon>
        <taxon>Testudinata</taxon>
        <taxon>Testudines</taxon>
        <taxon>Cryptodira</taxon>
        <taxon>Durocryptodira</taxon>
        <taxon>Americhelydia</taxon>
        <taxon>Chelonioidea</taxon>
        <taxon>Cheloniidae</taxon>
        <taxon>Chelonia</taxon>
    </lineage>
</organism>
<evidence type="ECO:0008006" key="5">
    <source>
        <dbReference type="Google" id="ProtNLM"/>
    </source>
</evidence>
<reference evidence="4" key="1">
    <citation type="journal article" date="2013" name="Nat. Genet.">
        <title>The draft genomes of soft-shell turtle and green sea turtle yield insights into the development and evolution of the turtle-specific body plan.</title>
        <authorList>
            <person name="Wang Z."/>
            <person name="Pascual-Anaya J."/>
            <person name="Zadissa A."/>
            <person name="Li W."/>
            <person name="Niimura Y."/>
            <person name="Huang Z."/>
            <person name="Li C."/>
            <person name="White S."/>
            <person name="Xiong Z."/>
            <person name="Fang D."/>
            <person name="Wang B."/>
            <person name="Ming Y."/>
            <person name="Chen Y."/>
            <person name="Zheng Y."/>
            <person name="Kuraku S."/>
            <person name="Pignatelli M."/>
            <person name="Herrero J."/>
            <person name="Beal K."/>
            <person name="Nozawa M."/>
            <person name="Li Q."/>
            <person name="Wang J."/>
            <person name="Zhang H."/>
            <person name="Yu L."/>
            <person name="Shigenobu S."/>
            <person name="Wang J."/>
            <person name="Liu J."/>
            <person name="Flicek P."/>
            <person name="Searle S."/>
            <person name="Wang J."/>
            <person name="Kuratani S."/>
            <person name="Yin Y."/>
            <person name="Aken B."/>
            <person name="Zhang G."/>
            <person name="Irie N."/>
        </authorList>
    </citation>
    <scope>NUCLEOTIDE SEQUENCE [LARGE SCALE GENOMIC DNA]</scope>
</reference>
<gene>
    <name evidence="3" type="ORF">UY3_04567</name>
</gene>
<dbReference type="Proteomes" id="UP000031443">
    <property type="component" value="Unassembled WGS sequence"/>
</dbReference>
<protein>
    <recommendedName>
        <fullName evidence="5">BEN domain-containing protein</fullName>
    </recommendedName>
</protein>